<evidence type="ECO:0000256" key="17">
    <source>
        <dbReference type="RuleBase" id="RU004278"/>
    </source>
</evidence>
<keyword evidence="19" id="KW-1185">Reference proteome</keyword>
<evidence type="ECO:0000256" key="11">
    <source>
        <dbReference type="ARBA" id="ARBA00023053"/>
    </source>
</evidence>
<evidence type="ECO:0000256" key="9">
    <source>
        <dbReference type="ARBA" id="ARBA00022967"/>
    </source>
</evidence>
<evidence type="ECO:0000256" key="6">
    <source>
        <dbReference type="ARBA" id="ARBA00022448"/>
    </source>
</evidence>
<evidence type="ECO:0000313" key="18">
    <source>
        <dbReference type="EMBL" id="ODC02416.1"/>
    </source>
</evidence>
<evidence type="ECO:0000256" key="14">
    <source>
        <dbReference type="ARBA" id="ARBA00023201"/>
    </source>
</evidence>
<evidence type="ECO:0000256" key="3">
    <source>
        <dbReference type="ARBA" id="ARBA00004162"/>
    </source>
</evidence>
<evidence type="ECO:0000256" key="10">
    <source>
        <dbReference type="ARBA" id="ARBA00022989"/>
    </source>
</evidence>
<dbReference type="InterPro" id="IPR005899">
    <property type="entry name" value="Na_pump_deCOase"/>
</dbReference>
<dbReference type="RefSeq" id="WP_068996801.1">
    <property type="nucleotide sequence ID" value="NZ_MDTQ01000001.1"/>
</dbReference>
<dbReference type="InterPro" id="IPR023424">
    <property type="entry name" value="OadG"/>
</dbReference>
<evidence type="ECO:0000256" key="5">
    <source>
        <dbReference type="ARBA" id="ARBA00011869"/>
    </source>
</evidence>
<evidence type="ECO:0000256" key="12">
    <source>
        <dbReference type="ARBA" id="ARBA00023065"/>
    </source>
</evidence>
<comment type="subcellular location">
    <subcellularLocation>
        <location evidence="3 16 17">Cell membrane</location>
        <topology evidence="3 16 17">Single-pass membrane protein</topology>
    </subcellularLocation>
</comment>
<proteinExistence type="inferred from homology"/>
<evidence type="ECO:0000256" key="1">
    <source>
        <dbReference type="ARBA" id="ARBA00001959"/>
    </source>
</evidence>
<dbReference type="OrthoDB" id="5772594at2"/>
<keyword evidence="7 16" id="KW-1003">Cell membrane</keyword>
<dbReference type="GO" id="GO:0005886">
    <property type="term" value="C:plasma membrane"/>
    <property type="evidence" value="ECO:0007669"/>
    <property type="project" value="UniProtKB-SubCell"/>
</dbReference>
<dbReference type="GO" id="GO:0015451">
    <property type="term" value="F:decarboxylation-driven active transmembrane transporter activity"/>
    <property type="evidence" value="ECO:0007669"/>
    <property type="project" value="UniProtKB-EC"/>
</dbReference>
<dbReference type="Pfam" id="PF04277">
    <property type="entry name" value="OAD_gamma"/>
    <property type="match status" value="1"/>
</dbReference>
<keyword evidence="8 16" id="KW-0812">Transmembrane</keyword>
<reference evidence="18 19" key="1">
    <citation type="submission" date="2016-08" db="EMBL/GenBank/DDBJ databases">
        <authorList>
            <person name="Seilhamer J.J."/>
        </authorList>
    </citation>
    <scope>NUCLEOTIDE SEQUENCE [LARGE SCALE GENOMIC DNA]</scope>
    <source>
        <strain evidence="18 19">PH27A</strain>
    </source>
</reference>
<evidence type="ECO:0000256" key="13">
    <source>
        <dbReference type="ARBA" id="ARBA00023136"/>
    </source>
</evidence>
<evidence type="ECO:0000256" key="16">
    <source>
        <dbReference type="HAMAP-Rule" id="MF_00404"/>
    </source>
</evidence>
<dbReference type="STRING" id="197479.BFW38_01530"/>
<evidence type="ECO:0000256" key="8">
    <source>
        <dbReference type="ARBA" id="ARBA00022692"/>
    </source>
</evidence>
<keyword evidence="12 16" id="KW-0406">Ion transport</keyword>
<comment type="catalytic activity">
    <reaction evidence="15 16 17">
        <text>oxaloacetate + 2 Na(+)(in) + H(+) = pyruvate + 2 Na(+)(out) + CO2</text>
        <dbReference type="Rhea" id="RHEA:57724"/>
        <dbReference type="ChEBI" id="CHEBI:15361"/>
        <dbReference type="ChEBI" id="CHEBI:15378"/>
        <dbReference type="ChEBI" id="CHEBI:16452"/>
        <dbReference type="ChEBI" id="CHEBI:16526"/>
        <dbReference type="ChEBI" id="CHEBI:29101"/>
        <dbReference type="EC" id="7.2.4.2"/>
    </reaction>
</comment>
<keyword evidence="10 16" id="KW-1133">Transmembrane helix</keyword>
<dbReference type="Proteomes" id="UP000094291">
    <property type="component" value="Unassembled WGS sequence"/>
</dbReference>
<gene>
    <name evidence="16" type="primary">oadG</name>
    <name evidence="18" type="ORF">BFW38_01530</name>
</gene>
<evidence type="ECO:0000256" key="4">
    <source>
        <dbReference type="ARBA" id="ARBA00005844"/>
    </source>
</evidence>
<sequence>MSPGALINEGLNLLVYGMGFVFVFLTLLVIATTGMSRLVNHFVNTDTEAESPSPQMASTEDPHLPVVIAAALHHHRHRH</sequence>
<organism evidence="18 19">
    <name type="scientific">Terasakiispira papahanaumokuakeensis</name>
    <dbReference type="NCBI Taxonomy" id="197479"/>
    <lineage>
        <taxon>Bacteria</taxon>
        <taxon>Pseudomonadati</taxon>
        <taxon>Pseudomonadota</taxon>
        <taxon>Gammaproteobacteria</taxon>
        <taxon>Oceanospirillales</taxon>
        <taxon>Terasakiispira</taxon>
    </lineage>
</organism>
<keyword evidence="11 16" id="KW-0915">Sodium</keyword>
<dbReference type="AlphaFoldDB" id="A0A1E2V6E1"/>
<evidence type="ECO:0000256" key="15">
    <source>
        <dbReference type="ARBA" id="ARBA00048176"/>
    </source>
</evidence>
<dbReference type="EC" id="7.2.4.2" evidence="16"/>
<feature type="transmembrane region" description="Helical" evidence="16 17">
    <location>
        <begin position="13"/>
        <end position="31"/>
    </location>
</feature>
<comment type="similarity">
    <text evidence="4 16 17">Belongs to the OadG family.</text>
</comment>
<evidence type="ECO:0000256" key="2">
    <source>
        <dbReference type="ARBA" id="ARBA00003002"/>
    </source>
</evidence>
<evidence type="ECO:0000313" key="19">
    <source>
        <dbReference type="Proteomes" id="UP000094291"/>
    </source>
</evidence>
<dbReference type="GO" id="GO:0036376">
    <property type="term" value="P:sodium ion export across plasma membrane"/>
    <property type="evidence" value="ECO:0007669"/>
    <property type="project" value="InterPro"/>
</dbReference>
<keyword evidence="14 16" id="KW-0739">Sodium transport</keyword>
<comment type="caution">
    <text evidence="18">The sequence shown here is derived from an EMBL/GenBank/DDBJ whole genome shotgun (WGS) entry which is preliminary data.</text>
</comment>
<dbReference type="EMBL" id="MDTQ01000001">
    <property type="protein sequence ID" value="ODC02416.1"/>
    <property type="molecule type" value="Genomic_DNA"/>
</dbReference>
<dbReference type="GO" id="GO:0008948">
    <property type="term" value="F:oxaloacetate decarboxylase activity"/>
    <property type="evidence" value="ECO:0007669"/>
    <property type="project" value="UniProtKB-UniRule"/>
</dbReference>
<keyword evidence="6 16" id="KW-0813">Transport</keyword>
<protein>
    <recommendedName>
        <fullName evidence="16">Probable oxaloacetate decarboxylase gamma chain</fullName>
        <ecNumber evidence="16">7.2.4.2</ecNumber>
    </recommendedName>
</protein>
<comment type="subunit">
    <text evidence="5 16">Heterotrimer of an alpha, a beta and a gamma subunit.</text>
</comment>
<dbReference type="HAMAP" id="MF_00404">
    <property type="entry name" value="OadG"/>
    <property type="match status" value="1"/>
</dbReference>
<accession>A0A1E2V6E1</accession>
<keyword evidence="13 16" id="KW-0472">Membrane</keyword>
<comment type="cofactor">
    <cofactor evidence="1 16 17">
        <name>Na(+)</name>
        <dbReference type="ChEBI" id="CHEBI:29101"/>
    </cofactor>
</comment>
<comment type="function">
    <text evidence="2 16 17">Catalyzes the decarboxylation of oxaloacetate coupled to Na(+) translocation.</text>
</comment>
<dbReference type="GO" id="GO:0015081">
    <property type="term" value="F:sodium ion transmembrane transporter activity"/>
    <property type="evidence" value="ECO:0007669"/>
    <property type="project" value="UniProtKB-UniRule"/>
</dbReference>
<keyword evidence="9 16" id="KW-1278">Translocase</keyword>
<name>A0A1E2V6E1_9GAMM</name>
<dbReference type="NCBIfam" id="TIGR01195">
    <property type="entry name" value="oadG_fam"/>
    <property type="match status" value="1"/>
</dbReference>
<evidence type="ECO:0000256" key="7">
    <source>
        <dbReference type="ARBA" id="ARBA00022475"/>
    </source>
</evidence>